<evidence type="ECO:0000256" key="4">
    <source>
        <dbReference type="ARBA" id="ARBA00023136"/>
    </source>
</evidence>
<dbReference type="InterPro" id="IPR003807">
    <property type="entry name" value="DUF202"/>
</dbReference>
<sequence>MDARSNAARRSANSDSDQHCTSTTGVASHHKDDHDSCRHDDSDDELEATELRNVLSYISANRTLNSSVLRTQRWYDPIRRFWKHHVRISVPHVECRDHLANERTFLAYLRTSAALSMIGIFIAQLYRLHHSRNPDPKFGYFVISKPLAVIFQGSALVLILLGAIRFFRQQSAMARGKVHAGGWEVFVIAGGSFMLLLMLFALHLGIDIYKLV</sequence>
<dbReference type="GO" id="GO:0012505">
    <property type="term" value="C:endomembrane system"/>
    <property type="evidence" value="ECO:0007669"/>
    <property type="project" value="UniProtKB-SubCell"/>
</dbReference>
<evidence type="ECO:0000256" key="2">
    <source>
        <dbReference type="ARBA" id="ARBA00022692"/>
    </source>
</evidence>
<feature type="region of interest" description="Disordered" evidence="5">
    <location>
        <begin position="1"/>
        <end position="42"/>
    </location>
</feature>
<accession>A0AAQ3R558</accession>
<dbReference type="Pfam" id="PF02656">
    <property type="entry name" value="DUF202"/>
    <property type="match status" value="1"/>
</dbReference>
<dbReference type="AlphaFoldDB" id="A0AAQ3R558"/>
<evidence type="ECO:0000313" key="8">
    <source>
        <dbReference type="EMBL" id="WPH01701.1"/>
    </source>
</evidence>
<keyword evidence="3 6" id="KW-1133">Transmembrane helix</keyword>
<comment type="subcellular location">
    <subcellularLocation>
        <location evidence="1">Endomembrane system</location>
        <topology evidence="1">Multi-pass membrane protein</topology>
    </subcellularLocation>
</comment>
<name>A0AAQ3R558_9PEZI</name>
<evidence type="ECO:0000256" key="5">
    <source>
        <dbReference type="SAM" id="MobiDB-lite"/>
    </source>
</evidence>
<organism evidence="8 9">
    <name type="scientific">Acrodontium crateriforme</name>
    <dbReference type="NCBI Taxonomy" id="150365"/>
    <lineage>
        <taxon>Eukaryota</taxon>
        <taxon>Fungi</taxon>
        <taxon>Dikarya</taxon>
        <taxon>Ascomycota</taxon>
        <taxon>Pezizomycotina</taxon>
        <taxon>Dothideomycetes</taxon>
        <taxon>Dothideomycetidae</taxon>
        <taxon>Mycosphaerellales</taxon>
        <taxon>Teratosphaeriaceae</taxon>
        <taxon>Acrodontium</taxon>
    </lineage>
</organism>
<gene>
    <name evidence="8" type="ORF">R9X50_00455300</name>
</gene>
<feature type="transmembrane region" description="Helical" evidence="6">
    <location>
        <begin position="105"/>
        <end position="126"/>
    </location>
</feature>
<dbReference type="PANTHER" id="PTHR34187">
    <property type="entry name" value="FGR18P"/>
    <property type="match status" value="1"/>
</dbReference>
<evidence type="ECO:0000256" key="1">
    <source>
        <dbReference type="ARBA" id="ARBA00004127"/>
    </source>
</evidence>
<evidence type="ECO:0000256" key="3">
    <source>
        <dbReference type="ARBA" id="ARBA00022989"/>
    </source>
</evidence>
<keyword evidence="4 6" id="KW-0472">Membrane</keyword>
<dbReference type="InterPro" id="IPR052053">
    <property type="entry name" value="IM_YidH-like"/>
</dbReference>
<feature type="compositionally biased region" description="Low complexity" evidence="5">
    <location>
        <begin position="1"/>
        <end position="15"/>
    </location>
</feature>
<dbReference type="Proteomes" id="UP001303373">
    <property type="component" value="Chromosome 6"/>
</dbReference>
<keyword evidence="9" id="KW-1185">Reference proteome</keyword>
<reference evidence="8 9" key="1">
    <citation type="submission" date="2023-11" db="EMBL/GenBank/DDBJ databases">
        <title>An acidophilic fungus is an integral part of prey digestion in a carnivorous sundew plant.</title>
        <authorList>
            <person name="Tsai I.J."/>
        </authorList>
    </citation>
    <scope>NUCLEOTIDE SEQUENCE [LARGE SCALE GENOMIC DNA]</scope>
    <source>
        <strain evidence="8">169a</strain>
    </source>
</reference>
<proteinExistence type="predicted"/>
<dbReference type="PANTHER" id="PTHR34187:SF1">
    <property type="entry name" value="DUF202 DOMAIN-CONTAINING PROTEIN"/>
    <property type="match status" value="1"/>
</dbReference>
<feature type="compositionally biased region" description="Basic and acidic residues" evidence="5">
    <location>
        <begin position="29"/>
        <end position="41"/>
    </location>
</feature>
<keyword evidence="2 6" id="KW-0812">Transmembrane</keyword>
<evidence type="ECO:0000256" key="6">
    <source>
        <dbReference type="SAM" id="Phobius"/>
    </source>
</evidence>
<feature type="transmembrane region" description="Helical" evidence="6">
    <location>
        <begin position="138"/>
        <end position="164"/>
    </location>
</feature>
<dbReference type="EMBL" id="CP138585">
    <property type="protein sequence ID" value="WPH01701.1"/>
    <property type="molecule type" value="Genomic_DNA"/>
</dbReference>
<evidence type="ECO:0000259" key="7">
    <source>
        <dbReference type="Pfam" id="PF02656"/>
    </source>
</evidence>
<feature type="transmembrane region" description="Helical" evidence="6">
    <location>
        <begin position="185"/>
        <end position="206"/>
    </location>
</feature>
<evidence type="ECO:0000313" key="9">
    <source>
        <dbReference type="Proteomes" id="UP001303373"/>
    </source>
</evidence>
<feature type="domain" description="DUF202" evidence="7">
    <location>
        <begin position="96"/>
        <end position="171"/>
    </location>
</feature>
<protein>
    <recommendedName>
        <fullName evidence="7">DUF202 domain-containing protein</fullName>
    </recommendedName>
</protein>